<dbReference type="Gene3D" id="2.30.40.10">
    <property type="entry name" value="Urease, subunit C, domain 1"/>
    <property type="match status" value="1"/>
</dbReference>
<dbReference type="InterPro" id="IPR011059">
    <property type="entry name" value="Metal-dep_hydrolase_composite"/>
</dbReference>
<dbReference type="PANTHER" id="PTHR11271:SF6">
    <property type="entry name" value="GUANINE DEAMINASE"/>
    <property type="match status" value="1"/>
</dbReference>
<proteinExistence type="predicted"/>
<dbReference type="GO" id="GO:0008892">
    <property type="term" value="F:guanine deaminase activity"/>
    <property type="evidence" value="ECO:0007669"/>
    <property type="project" value="TreeGrafter"/>
</dbReference>
<evidence type="ECO:0000256" key="1">
    <source>
        <dbReference type="ARBA" id="ARBA00001947"/>
    </source>
</evidence>
<keyword evidence="2" id="KW-0479">Metal-binding</keyword>
<protein>
    <submittedName>
        <fullName evidence="5">Putative guanine deaminase</fullName>
    </submittedName>
</protein>
<comment type="caution">
    <text evidence="5">The sequence shown here is derived from an EMBL/GenBank/DDBJ whole genome shotgun (WGS) entry which is preliminary data.</text>
</comment>
<organism evidence="5 6">
    <name type="scientific">Pichia kudriavzevii</name>
    <name type="common">Yeast</name>
    <name type="synonym">Issatchenkia orientalis</name>
    <dbReference type="NCBI Taxonomy" id="4909"/>
    <lineage>
        <taxon>Eukaryota</taxon>
        <taxon>Fungi</taxon>
        <taxon>Dikarya</taxon>
        <taxon>Ascomycota</taxon>
        <taxon>Saccharomycotina</taxon>
        <taxon>Pichiomycetes</taxon>
        <taxon>Pichiales</taxon>
        <taxon>Pichiaceae</taxon>
        <taxon>Pichia</taxon>
    </lineage>
</organism>
<comment type="cofactor">
    <cofactor evidence="1">
        <name>Zn(2+)</name>
        <dbReference type="ChEBI" id="CHEBI:29105"/>
    </cofactor>
</comment>
<name>A0A1V2LHE8_PICKU</name>
<dbReference type="Proteomes" id="UP000189274">
    <property type="component" value="Unassembled WGS sequence"/>
</dbReference>
<dbReference type="PANTHER" id="PTHR11271">
    <property type="entry name" value="GUANINE DEAMINASE"/>
    <property type="match status" value="1"/>
</dbReference>
<evidence type="ECO:0000256" key="2">
    <source>
        <dbReference type="ARBA" id="ARBA00022723"/>
    </source>
</evidence>
<dbReference type="GO" id="GO:0046098">
    <property type="term" value="P:guanine metabolic process"/>
    <property type="evidence" value="ECO:0007669"/>
    <property type="project" value="TreeGrafter"/>
</dbReference>
<evidence type="ECO:0000256" key="4">
    <source>
        <dbReference type="ARBA" id="ARBA00022833"/>
    </source>
</evidence>
<sequence length="88" mass="10079">MGGAEVLKINDKVGCFKKGLKFDAQLINLNAKNSNIDIFHFQKPKWGQFETAESMNKFINLIDKWLFNGDDRNIETVYVNGRTVINNV</sequence>
<dbReference type="GO" id="GO:0005829">
    <property type="term" value="C:cytosol"/>
    <property type="evidence" value="ECO:0007669"/>
    <property type="project" value="TreeGrafter"/>
</dbReference>
<dbReference type="InterPro" id="IPR051607">
    <property type="entry name" value="Metallo-dep_hydrolases"/>
</dbReference>
<accession>A0A1V2LHE8</accession>
<dbReference type="EMBL" id="MQVM01000030">
    <property type="protein sequence ID" value="ONH71661.1"/>
    <property type="molecule type" value="Genomic_DNA"/>
</dbReference>
<reference evidence="6" key="1">
    <citation type="journal article" date="2017" name="Genome Announc.">
        <title>Genome sequences of Cyberlindnera fabianii 65, Pichia kudriavzevii 129, and Saccharomyces cerevisiae 131 isolated from fermented masau fruits in Zimbabwe.</title>
        <authorList>
            <person name="van Rijswijck I.M.H."/>
            <person name="Derks M.F.L."/>
            <person name="Abee T."/>
            <person name="de Ridder D."/>
            <person name="Smid E.J."/>
        </authorList>
    </citation>
    <scope>NUCLEOTIDE SEQUENCE [LARGE SCALE GENOMIC DNA]</scope>
    <source>
        <strain evidence="6">129</strain>
    </source>
</reference>
<dbReference type="SUPFAM" id="SSF51338">
    <property type="entry name" value="Composite domain of metallo-dependent hydrolases"/>
    <property type="match status" value="1"/>
</dbReference>
<evidence type="ECO:0000313" key="6">
    <source>
        <dbReference type="Proteomes" id="UP000189274"/>
    </source>
</evidence>
<evidence type="ECO:0000256" key="3">
    <source>
        <dbReference type="ARBA" id="ARBA00022801"/>
    </source>
</evidence>
<keyword evidence="3" id="KW-0378">Hydrolase</keyword>
<evidence type="ECO:0000313" key="5">
    <source>
        <dbReference type="EMBL" id="ONH71661.1"/>
    </source>
</evidence>
<dbReference type="GO" id="GO:0008270">
    <property type="term" value="F:zinc ion binding"/>
    <property type="evidence" value="ECO:0007669"/>
    <property type="project" value="TreeGrafter"/>
</dbReference>
<keyword evidence="4" id="KW-0862">Zinc</keyword>
<gene>
    <name evidence="5" type="ORF">BOH78_4346</name>
</gene>
<dbReference type="VEuPathDB" id="FungiDB:C5L36_0A02160"/>
<dbReference type="AlphaFoldDB" id="A0A1V2LHE8"/>